<evidence type="ECO:0000256" key="6">
    <source>
        <dbReference type="SAM" id="Phobius"/>
    </source>
</evidence>
<keyword evidence="4" id="KW-1015">Disulfide bond</keyword>
<dbReference type="PANTHER" id="PTHR24045:SF0">
    <property type="entry name" value="N-ACETYLGLUCOSAMINE-1-PHOSPHOTRANSFERASE SUBUNITS ALPHA_BETA"/>
    <property type="match status" value="1"/>
</dbReference>
<evidence type="ECO:0000256" key="5">
    <source>
        <dbReference type="ARBA" id="ARBA00023180"/>
    </source>
</evidence>
<feature type="domain" description="LNR" evidence="7">
    <location>
        <begin position="204"/>
        <end position="235"/>
    </location>
</feature>
<keyword evidence="3" id="KW-0677">Repeat</keyword>
<evidence type="ECO:0000259" key="10">
    <source>
        <dbReference type="Pfam" id="PF17102"/>
    </source>
</evidence>
<evidence type="ECO:0000256" key="4">
    <source>
        <dbReference type="ARBA" id="ARBA00023157"/>
    </source>
</evidence>
<accession>A0AAV8ZNK5</accession>
<protein>
    <recommendedName>
        <fullName evidence="13">N-acetylglucosamine-1-phosphotransferase subunits alpha/beta</fullName>
    </recommendedName>
</protein>
<evidence type="ECO:0000256" key="1">
    <source>
        <dbReference type="ARBA" id="ARBA00007583"/>
    </source>
</evidence>
<feature type="domain" description="Stealth protein CR2 conserved region 2" evidence="8">
    <location>
        <begin position="89"/>
        <end position="193"/>
    </location>
</feature>
<dbReference type="InterPro" id="IPR047141">
    <property type="entry name" value="Stealth"/>
</dbReference>
<keyword evidence="12" id="KW-1185">Reference proteome</keyword>
<organism evidence="11 12">
    <name type="scientific">Rhamnusium bicolor</name>
    <dbReference type="NCBI Taxonomy" id="1586634"/>
    <lineage>
        <taxon>Eukaryota</taxon>
        <taxon>Metazoa</taxon>
        <taxon>Ecdysozoa</taxon>
        <taxon>Arthropoda</taxon>
        <taxon>Hexapoda</taxon>
        <taxon>Insecta</taxon>
        <taxon>Pterygota</taxon>
        <taxon>Neoptera</taxon>
        <taxon>Endopterygota</taxon>
        <taxon>Coleoptera</taxon>
        <taxon>Polyphaga</taxon>
        <taxon>Cucujiformia</taxon>
        <taxon>Chrysomeloidea</taxon>
        <taxon>Cerambycidae</taxon>
        <taxon>Lepturinae</taxon>
        <taxon>Rhagiini</taxon>
        <taxon>Rhamnusium</taxon>
    </lineage>
</organism>
<dbReference type="Pfam" id="PF00066">
    <property type="entry name" value="Notch"/>
    <property type="match status" value="1"/>
</dbReference>
<proteinExistence type="inferred from homology"/>
<evidence type="ECO:0000256" key="3">
    <source>
        <dbReference type="ARBA" id="ARBA00022737"/>
    </source>
</evidence>
<keyword evidence="2" id="KW-0808">Transferase</keyword>
<sequence>MVVIFRLKRRFFFYKFFITISAFVILSMIYFRIFEISYNIVSKSNINCPYEEPVDIVYTWVNGSDPEFLKNLNNFVRGKNGSIDSSKQRFDDKYELKFSLRSLETYAPWINHVYIVTNGQIPYWLNLDYEKVSIITHEEIFRDKNSLPSFSSPAIECNLHKIPGLSKKFIYFNDDIFLGEPTFLEDFYAPNKGYLIYLAWPVPPCALNCPWMYVSDGQCDKDCLKPECQMDGGDCIHVDERTITFEIPTEDSENLIEENVAKNQILADTVKRVRANFYKSFIKKLLPAKIATKSTAPEVIPLKMTERSNYLLNVFSVKDMRNLSNFVNEHNKITIKNDKIERNKIKKLKKTRNKNFLEKLQPNINIDAYSASLQHTNRMLNRKYGFKSRKVPSHAPILIDREIMENLQLTFAKEFAVTERNRVRKEDDVQFSFSYYYFVISETIQRDIGDIFDEFDTDISSTWSDREIRTLLTKLYELPLSYAVVDHFEALLLNCSDKGNFPVVATPPFERYVDSKLPTISKNLVTSCPTLNDILLQRFSLAPKYRHEVVHNSESQYVTFKMLSSNISDVVSNLDDIRSSRRQEIYLFKR</sequence>
<dbReference type="Pfam" id="PF17101">
    <property type="entry name" value="Stealth_CR1"/>
    <property type="match status" value="1"/>
</dbReference>
<keyword evidence="5" id="KW-0325">Glycoprotein</keyword>
<feature type="domain" description="Stealth protein CR3 conserved region 3" evidence="10">
    <location>
        <begin position="393"/>
        <end position="440"/>
    </location>
</feature>
<reference evidence="11" key="1">
    <citation type="journal article" date="2023" name="Insect Mol. Biol.">
        <title>Genome sequencing provides insights into the evolution of gene families encoding plant cell wall-degrading enzymes in longhorned beetles.</title>
        <authorList>
            <person name="Shin N.R."/>
            <person name="Okamura Y."/>
            <person name="Kirsch R."/>
            <person name="Pauchet Y."/>
        </authorList>
    </citation>
    <scope>NUCLEOTIDE SEQUENCE</scope>
    <source>
        <strain evidence="11">RBIC_L_NR</strain>
    </source>
</reference>
<dbReference type="Pfam" id="PF17102">
    <property type="entry name" value="Stealth_CR3"/>
    <property type="match status" value="1"/>
</dbReference>
<dbReference type="GO" id="GO:0005794">
    <property type="term" value="C:Golgi apparatus"/>
    <property type="evidence" value="ECO:0007669"/>
    <property type="project" value="TreeGrafter"/>
</dbReference>
<evidence type="ECO:0008006" key="13">
    <source>
        <dbReference type="Google" id="ProtNLM"/>
    </source>
</evidence>
<dbReference type="InterPro" id="IPR021520">
    <property type="entry name" value="Stealth_CR2"/>
</dbReference>
<dbReference type="AlphaFoldDB" id="A0AAV8ZNK5"/>
<feature type="transmembrane region" description="Helical" evidence="6">
    <location>
        <begin position="12"/>
        <end position="33"/>
    </location>
</feature>
<dbReference type="GO" id="GO:0016256">
    <property type="term" value="P:N-glycan processing to lysosome"/>
    <property type="evidence" value="ECO:0007669"/>
    <property type="project" value="TreeGrafter"/>
</dbReference>
<dbReference type="Gene3D" id="3.30.300.320">
    <property type="match status" value="1"/>
</dbReference>
<dbReference type="Pfam" id="PF11380">
    <property type="entry name" value="Stealth_CR2"/>
    <property type="match status" value="1"/>
</dbReference>
<gene>
    <name evidence="11" type="ORF">NQ314_003135</name>
</gene>
<feature type="domain" description="Stealth protein CR1 conserved region 1" evidence="9">
    <location>
        <begin position="52"/>
        <end position="74"/>
    </location>
</feature>
<evidence type="ECO:0000313" key="11">
    <source>
        <dbReference type="EMBL" id="KAJ8967018.1"/>
    </source>
</evidence>
<dbReference type="EMBL" id="JANEYF010000904">
    <property type="protein sequence ID" value="KAJ8967018.1"/>
    <property type="molecule type" value="Genomic_DNA"/>
</dbReference>
<evidence type="ECO:0000256" key="2">
    <source>
        <dbReference type="ARBA" id="ARBA00022679"/>
    </source>
</evidence>
<comment type="similarity">
    <text evidence="1">Belongs to the stealth family.</text>
</comment>
<comment type="caution">
    <text evidence="11">The sequence shown here is derived from an EMBL/GenBank/DDBJ whole genome shotgun (WGS) entry which is preliminary data.</text>
</comment>
<dbReference type="GO" id="GO:0046835">
    <property type="term" value="P:carbohydrate phosphorylation"/>
    <property type="evidence" value="ECO:0007669"/>
    <property type="project" value="TreeGrafter"/>
</dbReference>
<evidence type="ECO:0000259" key="9">
    <source>
        <dbReference type="Pfam" id="PF17101"/>
    </source>
</evidence>
<dbReference type="PANTHER" id="PTHR24045">
    <property type="match status" value="1"/>
</dbReference>
<keyword evidence="6" id="KW-0472">Membrane</keyword>
<keyword evidence="6" id="KW-0812">Transmembrane</keyword>
<dbReference type="InterPro" id="IPR031358">
    <property type="entry name" value="Stealth_CR1"/>
</dbReference>
<dbReference type="InterPro" id="IPR000800">
    <property type="entry name" value="Notch_dom"/>
</dbReference>
<evidence type="ECO:0000259" key="8">
    <source>
        <dbReference type="Pfam" id="PF11380"/>
    </source>
</evidence>
<dbReference type="GO" id="GO:0003976">
    <property type="term" value="F:UDP-N-acetylglucosamine-lysosomal-enzyme N-acetylglucosaminephosphotransferase activity"/>
    <property type="evidence" value="ECO:0007669"/>
    <property type="project" value="TreeGrafter"/>
</dbReference>
<evidence type="ECO:0000259" key="7">
    <source>
        <dbReference type="Pfam" id="PF00066"/>
    </source>
</evidence>
<evidence type="ECO:0000313" key="12">
    <source>
        <dbReference type="Proteomes" id="UP001162156"/>
    </source>
</evidence>
<name>A0AAV8ZNK5_9CUCU</name>
<dbReference type="Proteomes" id="UP001162156">
    <property type="component" value="Unassembled WGS sequence"/>
</dbReference>
<dbReference type="InterPro" id="IPR031357">
    <property type="entry name" value="Stealth_CR3"/>
</dbReference>
<keyword evidence="6" id="KW-1133">Transmembrane helix</keyword>